<dbReference type="EMBL" id="CP043661">
    <property type="protein sequence ID" value="QNE21831.1"/>
    <property type="molecule type" value="Genomic_DNA"/>
</dbReference>
<dbReference type="RefSeq" id="WP_185444241.1">
    <property type="nucleotide sequence ID" value="NZ_CP043661.1"/>
</dbReference>
<evidence type="ECO:0000313" key="3">
    <source>
        <dbReference type="EMBL" id="QNE21831.1"/>
    </source>
</evidence>
<accession>A0A7G6X6G6</accession>
<reference evidence="4" key="1">
    <citation type="submission" date="2019-09" db="EMBL/GenBank/DDBJ databases">
        <title>Antimicrobial potential of Antarctic Bacteria.</title>
        <authorList>
            <person name="Benaud N."/>
            <person name="Edwards R.J."/>
            <person name="Ferrari B.C."/>
        </authorList>
    </citation>
    <scope>NUCLEOTIDE SEQUENCE [LARGE SCALE GENOMIC DNA]</scope>
    <source>
        <strain evidence="4">SPB151</strain>
    </source>
</reference>
<feature type="region of interest" description="Disordered" evidence="1">
    <location>
        <begin position="134"/>
        <end position="164"/>
    </location>
</feature>
<organism evidence="3 4">
    <name type="scientific">Kribbella qitaiheensis</name>
    <dbReference type="NCBI Taxonomy" id="1544730"/>
    <lineage>
        <taxon>Bacteria</taxon>
        <taxon>Bacillati</taxon>
        <taxon>Actinomycetota</taxon>
        <taxon>Actinomycetes</taxon>
        <taxon>Propionibacteriales</taxon>
        <taxon>Kribbellaceae</taxon>
        <taxon>Kribbella</taxon>
    </lineage>
</organism>
<reference evidence="3 4" key="2">
    <citation type="journal article" date="2020" name="Microbiol. Resour. Announc.">
        <title>Antarctic desert soil bacteria exhibit high novel natural product potential, evaluated through long-read genome sequencing and comparative genomics.</title>
        <authorList>
            <person name="Benaud N."/>
            <person name="Edwards R.J."/>
            <person name="Amos T.G."/>
            <person name="D'Agostino P.M."/>
            <person name="Gutierrez-Chavez C."/>
            <person name="Montgomery K."/>
            <person name="Nicetic I."/>
            <person name="Ferrari B.C."/>
        </authorList>
    </citation>
    <scope>NUCLEOTIDE SEQUENCE [LARGE SCALE GENOMIC DNA]</scope>
    <source>
        <strain evidence="3 4">SPB151</strain>
    </source>
</reference>
<dbReference type="KEGG" id="kqi:F1D05_32835"/>
<dbReference type="AlphaFoldDB" id="A0A7G6X6G6"/>
<feature type="transmembrane region" description="Helical" evidence="2">
    <location>
        <begin position="99"/>
        <end position="120"/>
    </location>
</feature>
<name>A0A7G6X6G6_9ACTN</name>
<keyword evidence="2" id="KW-0812">Transmembrane</keyword>
<evidence type="ECO:0000313" key="4">
    <source>
        <dbReference type="Proteomes" id="UP000515563"/>
    </source>
</evidence>
<feature type="compositionally biased region" description="Polar residues" evidence="1">
    <location>
        <begin position="149"/>
        <end position="158"/>
    </location>
</feature>
<dbReference type="Proteomes" id="UP000515563">
    <property type="component" value="Chromosome"/>
</dbReference>
<sequence length="311" mass="33248">MPRKRRDTPDRREGSSNSAGDRAGKREGSADYDQSSDRPQPQAPDGWRSLMRSDYEYPDDLDELDGRSRRRAKKNWRRDDHAQRMDWLRNQRQAEPTSPIVVVVVVVLLAIVILGLGGGLPRILGGDDSSDKKPVGLLTPGQSVVLPTAPTSSESSTDLPVGGPSTVLTTPPPQTNRPGAGVTAKASEVVGAWAREFYTRDPAAETYAALVAKCAKYMTPEVAASFSSAGDPTYEALKNDGGKSTVLAAPVSSPMPDAAPVDTPTRITRFVKVTINVTGKGAQRFDVPLLVTVIGQNDQWLISDVSGGTGP</sequence>
<protein>
    <submittedName>
        <fullName evidence="3">Uncharacterized protein</fullName>
    </submittedName>
</protein>
<proteinExistence type="predicted"/>
<evidence type="ECO:0000256" key="2">
    <source>
        <dbReference type="SAM" id="Phobius"/>
    </source>
</evidence>
<keyword evidence="2" id="KW-0472">Membrane</keyword>
<feature type="region of interest" description="Disordered" evidence="1">
    <location>
        <begin position="1"/>
        <end position="63"/>
    </location>
</feature>
<evidence type="ECO:0000256" key="1">
    <source>
        <dbReference type="SAM" id="MobiDB-lite"/>
    </source>
</evidence>
<gene>
    <name evidence="3" type="ORF">F1D05_32835</name>
</gene>
<keyword evidence="4" id="KW-1185">Reference proteome</keyword>
<keyword evidence="2" id="KW-1133">Transmembrane helix</keyword>